<keyword evidence="8" id="KW-1185">Reference proteome</keyword>
<dbReference type="Pfam" id="PF00069">
    <property type="entry name" value="Pkinase"/>
    <property type="match status" value="1"/>
</dbReference>
<dbReference type="PROSITE" id="PS50011">
    <property type="entry name" value="PROTEIN_KINASE_DOM"/>
    <property type="match status" value="1"/>
</dbReference>
<evidence type="ECO:0000256" key="3">
    <source>
        <dbReference type="ARBA" id="ARBA00022777"/>
    </source>
</evidence>
<keyword evidence="2" id="KW-0547">Nucleotide-binding</keyword>
<evidence type="ECO:0000256" key="4">
    <source>
        <dbReference type="ARBA" id="ARBA00022840"/>
    </source>
</evidence>
<evidence type="ECO:0000313" key="8">
    <source>
        <dbReference type="Proteomes" id="UP001186944"/>
    </source>
</evidence>
<gene>
    <name evidence="7" type="ORF">FSP39_013041</name>
</gene>
<comment type="caution">
    <text evidence="7">The sequence shown here is derived from an EMBL/GenBank/DDBJ whole genome shotgun (WGS) entry which is preliminary data.</text>
</comment>
<dbReference type="SUPFAM" id="SSF56112">
    <property type="entry name" value="Protein kinase-like (PK-like)"/>
    <property type="match status" value="1"/>
</dbReference>
<keyword evidence="3" id="KW-0418">Kinase</keyword>
<dbReference type="Gene3D" id="3.30.200.20">
    <property type="entry name" value="Phosphorylase Kinase, domain 1"/>
    <property type="match status" value="1"/>
</dbReference>
<sequence length="333" mass="38920">MKIINMKSANHRHKELVEREIDVLKQVEAKHHQNIVSFLGSFVQDGDPCVVMELCDITLFKKIRDLKEKNKVMDEGKFIDILQQIVDGVEVLHDMNIIHRDLKTKNIMRGLDRQWKICDFGVAKLIEIADVMTARIGTPYYMCPEVTDGKCYDQKADIWSLGCTCYEMATGRYAFEGETVQDIQKVVRSGKLPETTKIEYSDEMKDLIIKMLSHEGARRPTIKKIKEFLEQNKTRDSKRKKKKKHKRDRDEEEIRSYKAADVVSFIKKLQKDQVSEKEFEKKVSAQIGKDMFYRLYPLMQAMKLLEDARRHTQSRLSQKDKTMGLTFSNLESD</sequence>
<keyword evidence="1" id="KW-0808">Transferase</keyword>
<dbReference type="Gene3D" id="1.10.510.10">
    <property type="entry name" value="Transferase(Phosphotransferase) domain 1"/>
    <property type="match status" value="1"/>
</dbReference>
<dbReference type="Proteomes" id="UP001186944">
    <property type="component" value="Unassembled WGS sequence"/>
</dbReference>
<dbReference type="InterPro" id="IPR050660">
    <property type="entry name" value="NEK_Ser/Thr_kinase"/>
</dbReference>
<dbReference type="InterPro" id="IPR000719">
    <property type="entry name" value="Prot_kinase_dom"/>
</dbReference>
<organism evidence="7 8">
    <name type="scientific">Pinctada imbricata</name>
    <name type="common">Atlantic pearl-oyster</name>
    <name type="synonym">Pinctada martensii</name>
    <dbReference type="NCBI Taxonomy" id="66713"/>
    <lineage>
        <taxon>Eukaryota</taxon>
        <taxon>Metazoa</taxon>
        <taxon>Spiralia</taxon>
        <taxon>Lophotrochozoa</taxon>
        <taxon>Mollusca</taxon>
        <taxon>Bivalvia</taxon>
        <taxon>Autobranchia</taxon>
        <taxon>Pteriomorphia</taxon>
        <taxon>Pterioida</taxon>
        <taxon>Pterioidea</taxon>
        <taxon>Pteriidae</taxon>
        <taxon>Pinctada</taxon>
    </lineage>
</organism>
<feature type="region of interest" description="Disordered" evidence="5">
    <location>
        <begin position="313"/>
        <end position="333"/>
    </location>
</feature>
<keyword evidence="4" id="KW-0067">ATP-binding</keyword>
<dbReference type="InterPro" id="IPR011009">
    <property type="entry name" value="Kinase-like_dom_sf"/>
</dbReference>
<feature type="region of interest" description="Disordered" evidence="5">
    <location>
        <begin position="229"/>
        <end position="253"/>
    </location>
</feature>
<dbReference type="GO" id="GO:0005524">
    <property type="term" value="F:ATP binding"/>
    <property type="evidence" value="ECO:0007669"/>
    <property type="project" value="UniProtKB-KW"/>
</dbReference>
<dbReference type="PANTHER" id="PTHR43671:SF106">
    <property type="entry name" value="NIMA-LIKE KINASE"/>
    <property type="match status" value="1"/>
</dbReference>
<proteinExistence type="predicted"/>
<evidence type="ECO:0000259" key="6">
    <source>
        <dbReference type="PROSITE" id="PS50011"/>
    </source>
</evidence>
<reference evidence="7" key="1">
    <citation type="submission" date="2019-08" db="EMBL/GenBank/DDBJ databases">
        <title>The improved chromosome-level genome for the pearl oyster Pinctada fucata martensii using PacBio sequencing and Hi-C.</title>
        <authorList>
            <person name="Zheng Z."/>
        </authorList>
    </citation>
    <scope>NUCLEOTIDE SEQUENCE</scope>
    <source>
        <strain evidence="7">ZZ-2019</strain>
        <tissue evidence="7">Adductor muscle</tissue>
    </source>
</reference>
<dbReference type="GO" id="GO:0004674">
    <property type="term" value="F:protein serine/threonine kinase activity"/>
    <property type="evidence" value="ECO:0007669"/>
    <property type="project" value="TreeGrafter"/>
</dbReference>
<dbReference type="EMBL" id="VSWD01000005">
    <property type="protein sequence ID" value="KAK3102668.1"/>
    <property type="molecule type" value="Genomic_DNA"/>
</dbReference>
<protein>
    <recommendedName>
        <fullName evidence="6">Protein kinase domain-containing protein</fullName>
    </recommendedName>
</protein>
<feature type="compositionally biased region" description="Basic residues" evidence="5">
    <location>
        <begin position="236"/>
        <end position="247"/>
    </location>
</feature>
<dbReference type="PANTHER" id="PTHR43671">
    <property type="entry name" value="SERINE/THREONINE-PROTEIN KINASE NEK"/>
    <property type="match status" value="1"/>
</dbReference>
<evidence type="ECO:0000256" key="2">
    <source>
        <dbReference type="ARBA" id="ARBA00022741"/>
    </source>
</evidence>
<name>A0AA88YD63_PINIB</name>
<evidence type="ECO:0000256" key="1">
    <source>
        <dbReference type="ARBA" id="ARBA00022679"/>
    </source>
</evidence>
<evidence type="ECO:0000256" key="5">
    <source>
        <dbReference type="SAM" id="MobiDB-lite"/>
    </source>
</evidence>
<accession>A0AA88YD63</accession>
<feature type="domain" description="Protein kinase" evidence="6">
    <location>
        <begin position="1"/>
        <end position="229"/>
    </location>
</feature>
<evidence type="ECO:0000313" key="7">
    <source>
        <dbReference type="EMBL" id="KAK3102668.1"/>
    </source>
</evidence>
<dbReference type="AlphaFoldDB" id="A0AA88YD63"/>
<dbReference type="SMART" id="SM00220">
    <property type="entry name" value="S_TKc"/>
    <property type="match status" value="1"/>
</dbReference>